<feature type="active site" description="Nucleophile" evidence="10">
    <location>
        <position position="165"/>
    </location>
</feature>
<evidence type="ECO:0000256" key="11">
    <source>
        <dbReference type="PIRSR" id="PIRSR611150-2"/>
    </source>
</evidence>
<keyword evidence="14" id="KW-1185">Reference proteome</keyword>
<comment type="similarity">
    <text evidence="2 12">Belongs to the cutinase family.</text>
</comment>
<evidence type="ECO:0000256" key="12">
    <source>
        <dbReference type="RuleBase" id="RU361263"/>
    </source>
</evidence>
<evidence type="ECO:0000313" key="14">
    <source>
        <dbReference type="Proteomes" id="UP000039046"/>
    </source>
</evidence>
<dbReference type="EMBL" id="CDHN01000004">
    <property type="protein sequence ID" value="CEJ91883.1"/>
    <property type="molecule type" value="Genomic_DNA"/>
</dbReference>
<protein>
    <recommendedName>
        <fullName evidence="3 12">Cutinase</fullName>
        <ecNumber evidence="3 12">3.1.1.74</ecNumber>
    </recommendedName>
</protein>
<dbReference type="InterPro" id="IPR043580">
    <property type="entry name" value="CUTINASE_1"/>
</dbReference>
<keyword evidence="8 11" id="KW-1015">Disulfide bond</keyword>
<evidence type="ECO:0000256" key="3">
    <source>
        <dbReference type="ARBA" id="ARBA00013095"/>
    </source>
</evidence>
<feature type="disulfide bond" evidence="11">
    <location>
        <begin position="80"/>
        <end position="154"/>
    </location>
</feature>
<dbReference type="GO" id="GO:0016052">
    <property type="term" value="P:carbohydrate catabolic process"/>
    <property type="evidence" value="ECO:0007669"/>
    <property type="project" value="TreeGrafter"/>
</dbReference>
<dbReference type="InterPro" id="IPR011150">
    <property type="entry name" value="Cutinase_monf"/>
</dbReference>
<feature type="disulfide bond" evidence="11">
    <location>
        <begin position="212"/>
        <end position="219"/>
    </location>
</feature>
<dbReference type="PANTHER" id="PTHR48250">
    <property type="entry name" value="CUTINASE 2-RELATED"/>
    <property type="match status" value="1"/>
</dbReference>
<sequence length="247" mass="25590">MLAKFFVPALLSAMAVAAPTSVEERDIEARSLDINAFLAKIVSIFPVNVAVKDICGALGEGEKLLADYFDLSINQDRQGCSDVSLIFARGTCDPGNVGALVGPPVFQAVQAALGSKSLSVQGVPYPASVDGYLNADSAAGQTMANLVKSTLAACPKTKIVLSGYSQGGYAVHNAANDLGSDMGKVSAVVVFGDPMSHTAVSNIDQNKVKIICHDGDDICNQGFLILPQHITYAIDAGTAASFIASHV</sequence>
<dbReference type="STRING" id="1531966.A0A0A1TLW5"/>
<feature type="signal peptide" evidence="12">
    <location>
        <begin position="1"/>
        <end position="17"/>
    </location>
</feature>
<dbReference type="Gene3D" id="3.40.50.1820">
    <property type="entry name" value="alpha/beta hydrolase"/>
    <property type="match status" value="1"/>
</dbReference>
<evidence type="ECO:0000256" key="2">
    <source>
        <dbReference type="ARBA" id="ARBA00007534"/>
    </source>
</evidence>
<dbReference type="PANTHER" id="PTHR48250:SF1">
    <property type="entry name" value="CUTINASE"/>
    <property type="match status" value="1"/>
</dbReference>
<evidence type="ECO:0000256" key="4">
    <source>
        <dbReference type="ARBA" id="ARBA00022487"/>
    </source>
</evidence>
<evidence type="ECO:0000256" key="7">
    <source>
        <dbReference type="ARBA" id="ARBA00022801"/>
    </source>
</evidence>
<dbReference type="Proteomes" id="UP000039046">
    <property type="component" value="Unassembled WGS sequence"/>
</dbReference>
<gene>
    <name evidence="13" type="ORF">VHEMI07569</name>
</gene>
<reference evidence="13 14" key="1">
    <citation type="journal article" date="2015" name="Genome Announc.">
        <title>Draft Genome Sequence and Gene Annotation of the Entomopathogenic Fungus Verticillium hemipterigenum.</title>
        <authorList>
            <person name="Horn F."/>
            <person name="Habel A."/>
            <person name="Scharf D.H."/>
            <person name="Dworschak J."/>
            <person name="Brakhage A.A."/>
            <person name="Guthke R."/>
            <person name="Hertweck C."/>
            <person name="Linde J."/>
        </authorList>
    </citation>
    <scope>NUCLEOTIDE SEQUENCE [LARGE SCALE GENOMIC DNA]</scope>
</reference>
<feature type="active site" description="Proton donor/acceptor" evidence="10">
    <location>
        <position position="229"/>
    </location>
</feature>
<keyword evidence="5 12" id="KW-0964">Secreted</keyword>
<evidence type="ECO:0000256" key="8">
    <source>
        <dbReference type="ARBA" id="ARBA00023157"/>
    </source>
</evidence>
<comment type="catalytic activity">
    <reaction evidence="9 12">
        <text>cutin + H2O = cutin monomers.</text>
        <dbReference type="EC" id="3.1.1.74"/>
    </reaction>
</comment>
<dbReference type="EC" id="3.1.1.74" evidence="3 12"/>
<comment type="subcellular location">
    <subcellularLocation>
        <location evidence="1 12">Secreted</location>
    </subcellularLocation>
</comment>
<name>A0A0A1TLW5_9HYPO</name>
<organism evidence="13 14">
    <name type="scientific">[Torrubiella] hemipterigena</name>
    <dbReference type="NCBI Taxonomy" id="1531966"/>
    <lineage>
        <taxon>Eukaryota</taxon>
        <taxon>Fungi</taxon>
        <taxon>Dikarya</taxon>
        <taxon>Ascomycota</taxon>
        <taxon>Pezizomycotina</taxon>
        <taxon>Sordariomycetes</taxon>
        <taxon>Hypocreomycetidae</taxon>
        <taxon>Hypocreales</taxon>
        <taxon>Clavicipitaceae</taxon>
        <taxon>Clavicipitaceae incertae sedis</taxon>
        <taxon>'Torrubiella' clade</taxon>
    </lineage>
</organism>
<dbReference type="AlphaFoldDB" id="A0A0A1TLW5"/>
<accession>A0A0A1TLW5</accession>
<keyword evidence="7 12" id="KW-0378">Hydrolase</keyword>
<evidence type="ECO:0000313" key="13">
    <source>
        <dbReference type="EMBL" id="CEJ91883.1"/>
    </source>
</evidence>
<dbReference type="Pfam" id="PF01083">
    <property type="entry name" value="Cutinase"/>
    <property type="match status" value="1"/>
</dbReference>
<feature type="chain" id="PRO_5005108820" description="Cutinase" evidence="12">
    <location>
        <begin position="18"/>
        <end position="247"/>
    </location>
</feature>
<dbReference type="SMART" id="SM01110">
    <property type="entry name" value="Cutinase"/>
    <property type="match status" value="1"/>
</dbReference>
<dbReference type="OrthoDB" id="3225429at2759"/>
<dbReference type="GO" id="GO:0050525">
    <property type="term" value="F:cutinase activity"/>
    <property type="evidence" value="ECO:0007669"/>
    <property type="project" value="UniProtKB-UniRule"/>
</dbReference>
<dbReference type="PROSITE" id="PS00155">
    <property type="entry name" value="CUTINASE_1"/>
    <property type="match status" value="1"/>
</dbReference>
<evidence type="ECO:0000256" key="10">
    <source>
        <dbReference type="PIRSR" id="PIRSR611150-1"/>
    </source>
</evidence>
<evidence type="ECO:0000256" key="5">
    <source>
        <dbReference type="ARBA" id="ARBA00022525"/>
    </source>
</evidence>
<keyword evidence="6 12" id="KW-0732">Signal</keyword>
<evidence type="ECO:0000256" key="1">
    <source>
        <dbReference type="ARBA" id="ARBA00004613"/>
    </source>
</evidence>
<dbReference type="PRINTS" id="PR00129">
    <property type="entry name" value="CUTINASE"/>
</dbReference>
<dbReference type="HOGENOM" id="CLU_040058_2_1_1"/>
<dbReference type="SUPFAM" id="SSF53474">
    <property type="entry name" value="alpha/beta-Hydrolases"/>
    <property type="match status" value="1"/>
</dbReference>
<evidence type="ECO:0000256" key="9">
    <source>
        <dbReference type="ARBA" id="ARBA00034045"/>
    </source>
</evidence>
<dbReference type="InterPro" id="IPR029058">
    <property type="entry name" value="AB_hydrolase_fold"/>
</dbReference>
<evidence type="ECO:0000256" key="6">
    <source>
        <dbReference type="ARBA" id="ARBA00022729"/>
    </source>
</evidence>
<keyword evidence="4 12" id="KW-0719">Serine esterase</keyword>
<proteinExistence type="inferred from homology"/>
<dbReference type="InterPro" id="IPR000675">
    <property type="entry name" value="Cutinase/axe"/>
</dbReference>
<feature type="active site" evidence="10">
    <location>
        <position position="216"/>
    </location>
</feature>
<comment type="function">
    <text evidence="12">Catalyzes the hydrolysis of complex carboxylic polyesters found in the cell wall of plants. Degrades cutin, a macromolecule that forms the structure of the plant cuticle.</text>
</comment>
<dbReference type="GO" id="GO:0005576">
    <property type="term" value="C:extracellular region"/>
    <property type="evidence" value="ECO:0007669"/>
    <property type="project" value="UniProtKB-SubCell"/>
</dbReference>